<evidence type="ECO:0000256" key="4">
    <source>
        <dbReference type="ARBA" id="ARBA00022808"/>
    </source>
</evidence>
<feature type="binding site" evidence="7">
    <location>
        <position position="255"/>
    </location>
    <ligand>
        <name>4-imidazolone-5-propanoate</name>
        <dbReference type="ChEBI" id="CHEBI:77893"/>
    </ligand>
</feature>
<feature type="binding site" evidence="7">
    <location>
        <position position="91"/>
    </location>
    <ligand>
        <name>4-imidazolone-5-propanoate</name>
        <dbReference type="ChEBI" id="CHEBI:77893"/>
    </ligand>
</feature>
<feature type="binding site" evidence="7">
    <location>
        <position position="154"/>
    </location>
    <ligand>
        <name>4-imidazolone-5-propanoate</name>
        <dbReference type="ChEBI" id="CHEBI:77893"/>
    </ligand>
</feature>
<evidence type="ECO:0000256" key="5">
    <source>
        <dbReference type="ARBA" id="ARBA00022833"/>
    </source>
</evidence>
<keyword evidence="10" id="KW-1185">Reference proteome</keyword>
<feature type="domain" description="Amidohydrolase-related" evidence="8">
    <location>
        <begin position="304"/>
        <end position="413"/>
    </location>
</feature>
<dbReference type="GO" id="GO:0019556">
    <property type="term" value="P:L-histidine catabolic process to glutamate and formamide"/>
    <property type="evidence" value="ECO:0007669"/>
    <property type="project" value="UniProtKB-UniRule"/>
</dbReference>
<comment type="function">
    <text evidence="7">Catalyzes the hydrolytic cleavage of the carbon-nitrogen bond in imidazolone-5-propanoate to yield N-formimidoyl-L-glutamate. It is the third step in the universal histidine degradation pathway.</text>
</comment>
<reference evidence="9 10" key="1">
    <citation type="submission" date="2016-11" db="EMBL/GenBank/DDBJ databases">
        <authorList>
            <person name="Jaros S."/>
            <person name="Januszkiewicz K."/>
            <person name="Wedrychowicz H."/>
        </authorList>
    </citation>
    <scope>NUCLEOTIDE SEQUENCE [LARGE SCALE GENOMIC DNA]</scope>
    <source>
        <strain evidence="9 10">DSM 26910</strain>
    </source>
</reference>
<dbReference type="NCBIfam" id="TIGR01224">
    <property type="entry name" value="hutI"/>
    <property type="match status" value="1"/>
</dbReference>
<keyword evidence="4 7" id="KW-0369">Histidine metabolism</keyword>
<comment type="catalytic activity">
    <reaction evidence="7">
        <text>4-imidazolone-5-propanoate + H2O = N-formimidoyl-L-glutamate</text>
        <dbReference type="Rhea" id="RHEA:23660"/>
        <dbReference type="ChEBI" id="CHEBI:15377"/>
        <dbReference type="ChEBI" id="CHEBI:58928"/>
        <dbReference type="ChEBI" id="CHEBI:77893"/>
        <dbReference type="EC" id="3.5.2.7"/>
    </reaction>
</comment>
<dbReference type="InterPro" id="IPR006680">
    <property type="entry name" value="Amidohydro-rel"/>
</dbReference>
<keyword evidence="3 7" id="KW-0378">Hydrolase</keyword>
<dbReference type="Proteomes" id="UP000184164">
    <property type="component" value="Unassembled WGS sequence"/>
</dbReference>
<feature type="binding site" evidence="7">
    <location>
        <position position="84"/>
    </location>
    <ligand>
        <name>Fe(3+)</name>
        <dbReference type="ChEBI" id="CHEBI:29034"/>
    </ligand>
</feature>
<dbReference type="RefSeq" id="WP_072998176.1">
    <property type="nucleotide sequence ID" value="NZ_FQUM01000001.1"/>
</dbReference>
<feature type="binding site" evidence="7">
    <location>
        <position position="331"/>
    </location>
    <ligand>
        <name>4-imidazolone-5-propanoate</name>
        <dbReference type="ChEBI" id="CHEBI:77893"/>
    </ligand>
</feature>
<dbReference type="UniPathway" id="UPA00379">
    <property type="reaction ID" value="UER00551"/>
</dbReference>
<dbReference type="EMBL" id="FQUM01000001">
    <property type="protein sequence ID" value="SHE38753.1"/>
    <property type="molecule type" value="Genomic_DNA"/>
</dbReference>
<comment type="similarity">
    <text evidence="7">Belongs to the metallo-dependent hydrolases superfamily. HutI family.</text>
</comment>
<feature type="binding site" evidence="7">
    <location>
        <position position="84"/>
    </location>
    <ligand>
        <name>Zn(2+)</name>
        <dbReference type="ChEBI" id="CHEBI:29105"/>
    </ligand>
</feature>
<comment type="subcellular location">
    <subcellularLocation>
        <location evidence="7">Cytoplasm</location>
    </subcellularLocation>
</comment>
<sequence>MKLLLENIKELVQVEDDPVLFRSGKQMAKLNTIKDAFLIIRDEVIQDFGTMSHLKDVYRDDDFLIEIDCRDRLVYPSYCDSHTHLVFPAPREKEFVDRVRGLSYEEIARRGGGILNSSKILQKTSDEELYYDAMSRVMEIIKTGTGAVEIKSGYGLSTKEEIRMLKIIRWIKETAPVCIRSTFLGAHAIPAEYKNNPSGYVDVIINEMIPQVAAEELADFIDVFCDKGFFSVEDTERILMAGIKYGLRPKIHANELGLTGGVQVGVKYHALSVDHLEHMGVNEIECLKDTETMPTVLPGAAFFLGMRLSPVREMIEAGLPVALASDYNPGSSPSGNMNFISSLGCINYKMMPEEVINATTINSAYAMGISDRLGSIARGKIANLFITSEVPGIEYLPYSFGSNLVETVILNGEVQEH</sequence>
<protein>
    <recommendedName>
        <fullName evidence="1 7">Imidazolonepropionase</fullName>
        <ecNumber evidence="1 7">3.5.2.7</ecNumber>
    </recommendedName>
    <alternativeName>
        <fullName evidence="7">Imidazolone-5-propionate hydrolase</fullName>
    </alternativeName>
</protein>
<dbReference type="EC" id="3.5.2.7" evidence="1 7"/>
<dbReference type="InterPro" id="IPR032466">
    <property type="entry name" value="Metal_Hydrolase"/>
</dbReference>
<dbReference type="FunFam" id="3.20.20.140:FF:000007">
    <property type="entry name" value="Imidazolonepropionase"/>
    <property type="match status" value="1"/>
</dbReference>
<feature type="binding site" evidence="7">
    <location>
        <position position="326"/>
    </location>
    <ligand>
        <name>Fe(3+)</name>
        <dbReference type="ChEBI" id="CHEBI:29034"/>
    </ligand>
</feature>
<evidence type="ECO:0000256" key="1">
    <source>
        <dbReference type="ARBA" id="ARBA00012864"/>
    </source>
</evidence>
<proteinExistence type="inferred from homology"/>
<organism evidence="9 10">
    <name type="scientific">Mariniphaga anaerophila</name>
    <dbReference type="NCBI Taxonomy" id="1484053"/>
    <lineage>
        <taxon>Bacteria</taxon>
        <taxon>Pseudomonadati</taxon>
        <taxon>Bacteroidota</taxon>
        <taxon>Bacteroidia</taxon>
        <taxon>Marinilabiliales</taxon>
        <taxon>Prolixibacteraceae</taxon>
        <taxon>Mariniphaga</taxon>
    </lineage>
</organism>
<evidence type="ECO:0000256" key="3">
    <source>
        <dbReference type="ARBA" id="ARBA00022801"/>
    </source>
</evidence>
<dbReference type="OrthoDB" id="9776455at2"/>
<accession>A0A1M4T2Q2</accession>
<dbReference type="Gene3D" id="2.30.40.10">
    <property type="entry name" value="Urease, subunit C, domain 1"/>
    <property type="match status" value="1"/>
</dbReference>
<dbReference type="SUPFAM" id="SSF51338">
    <property type="entry name" value="Composite domain of metallo-dependent hydrolases"/>
    <property type="match status" value="2"/>
</dbReference>
<dbReference type="HAMAP" id="MF_00372">
    <property type="entry name" value="HutI"/>
    <property type="match status" value="1"/>
</dbReference>
<feature type="binding site" evidence="7">
    <location>
        <position position="187"/>
    </location>
    <ligand>
        <name>4-imidazolone-5-propanoate</name>
        <dbReference type="ChEBI" id="CHEBI:77893"/>
    </ligand>
</feature>
<dbReference type="SUPFAM" id="SSF51556">
    <property type="entry name" value="Metallo-dependent hydrolases"/>
    <property type="match status" value="1"/>
</dbReference>
<feature type="binding site" evidence="7">
    <location>
        <position position="154"/>
    </location>
    <ligand>
        <name>N-formimidoyl-L-glutamate</name>
        <dbReference type="ChEBI" id="CHEBI:58928"/>
    </ligand>
</feature>
<dbReference type="PANTHER" id="PTHR42752:SF1">
    <property type="entry name" value="IMIDAZOLONEPROPIONASE-RELATED"/>
    <property type="match status" value="1"/>
</dbReference>
<dbReference type="GO" id="GO:0019557">
    <property type="term" value="P:L-histidine catabolic process to glutamate and formate"/>
    <property type="evidence" value="ECO:0007669"/>
    <property type="project" value="UniProtKB-UniPathway"/>
</dbReference>
<dbReference type="GO" id="GO:0005737">
    <property type="term" value="C:cytoplasm"/>
    <property type="evidence" value="ECO:0007669"/>
    <property type="project" value="UniProtKB-SubCell"/>
</dbReference>
<evidence type="ECO:0000256" key="6">
    <source>
        <dbReference type="ARBA" id="ARBA00023004"/>
    </source>
</evidence>
<comment type="cofactor">
    <cofactor evidence="7">
        <name>Zn(2+)</name>
        <dbReference type="ChEBI" id="CHEBI:29105"/>
    </cofactor>
    <cofactor evidence="7">
        <name>Fe(3+)</name>
        <dbReference type="ChEBI" id="CHEBI:29034"/>
    </cofactor>
    <text evidence="7">Binds 1 zinc or iron ion per subunit.</text>
</comment>
<dbReference type="STRING" id="1484053.SAMN05444274_101239"/>
<dbReference type="PANTHER" id="PTHR42752">
    <property type="entry name" value="IMIDAZOLONEPROPIONASE"/>
    <property type="match status" value="1"/>
</dbReference>
<dbReference type="AlphaFoldDB" id="A0A1M4T2Q2"/>
<feature type="binding site" evidence="7">
    <location>
        <position position="330"/>
    </location>
    <ligand>
        <name>N-formimidoyl-L-glutamate</name>
        <dbReference type="ChEBI" id="CHEBI:58928"/>
    </ligand>
</feature>
<dbReference type="GO" id="GO:0008270">
    <property type="term" value="F:zinc ion binding"/>
    <property type="evidence" value="ECO:0007669"/>
    <property type="project" value="UniProtKB-UniRule"/>
</dbReference>
<feature type="binding site" evidence="7">
    <location>
        <position position="82"/>
    </location>
    <ligand>
        <name>Zn(2+)</name>
        <dbReference type="ChEBI" id="CHEBI:29105"/>
    </ligand>
</feature>
<evidence type="ECO:0000256" key="2">
    <source>
        <dbReference type="ARBA" id="ARBA00022723"/>
    </source>
</evidence>
<feature type="binding site" evidence="7">
    <location>
        <position position="252"/>
    </location>
    <ligand>
        <name>Fe(3+)</name>
        <dbReference type="ChEBI" id="CHEBI:29034"/>
    </ligand>
</feature>
<dbReference type="Pfam" id="PF01979">
    <property type="entry name" value="Amidohydro_1"/>
    <property type="match status" value="1"/>
</dbReference>
<keyword evidence="7" id="KW-0963">Cytoplasm</keyword>
<evidence type="ECO:0000313" key="10">
    <source>
        <dbReference type="Proteomes" id="UP000184164"/>
    </source>
</evidence>
<dbReference type="InterPro" id="IPR011059">
    <property type="entry name" value="Metal-dep_hydrolase_composite"/>
</dbReference>
<gene>
    <name evidence="7" type="primary">hutI</name>
    <name evidence="9" type="ORF">SAMN05444274_101239</name>
</gene>
<feature type="binding site" evidence="7">
    <location>
        <position position="326"/>
    </location>
    <ligand>
        <name>Zn(2+)</name>
        <dbReference type="ChEBI" id="CHEBI:29105"/>
    </ligand>
</feature>
<name>A0A1M4T2Q2_9BACT</name>
<evidence type="ECO:0000256" key="7">
    <source>
        <dbReference type="HAMAP-Rule" id="MF_00372"/>
    </source>
</evidence>
<evidence type="ECO:0000259" key="8">
    <source>
        <dbReference type="Pfam" id="PF01979"/>
    </source>
</evidence>
<feature type="binding site" evidence="7">
    <location>
        <position position="328"/>
    </location>
    <ligand>
        <name>N-formimidoyl-L-glutamate</name>
        <dbReference type="ChEBI" id="CHEBI:58928"/>
    </ligand>
</feature>
<dbReference type="GO" id="GO:0005506">
    <property type="term" value="F:iron ion binding"/>
    <property type="evidence" value="ECO:0007669"/>
    <property type="project" value="UniProtKB-UniRule"/>
</dbReference>
<feature type="binding site" evidence="7">
    <location>
        <position position="82"/>
    </location>
    <ligand>
        <name>Fe(3+)</name>
        <dbReference type="ChEBI" id="CHEBI:29034"/>
    </ligand>
</feature>
<dbReference type="GO" id="GO:0050480">
    <property type="term" value="F:imidazolonepropionase activity"/>
    <property type="evidence" value="ECO:0007669"/>
    <property type="project" value="UniProtKB-UniRule"/>
</dbReference>
<keyword evidence="6 7" id="KW-0408">Iron</keyword>
<feature type="binding site" evidence="7">
    <location>
        <position position="252"/>
    </location>
    <ligand>
        <name>Zn(2+)</name>
        <dbReference type="ChEBI" id="CHEBI:29105"/>
    </ligand>
</feature>
<keyword evidence="5 7" id="KW-0862">Zinc</keyword>
<dbReference type="InterPro" id="IPR005920">
    <property type="entry name" value="HutI"/>
</dbReference>
<keyword evidence="2 7" id="KW-0479">Metal-binding</keyword>
<dbReference type="Gene3D" id="3.20.20.140">
    <property type="entry name" value="Metal-dependent hydrolases"/>
    <property type="match status" value="1"/>
</dbReference>
<evidence type="ECO:0000313" key="9">
    <source>
        <dbReference type="EMBL" id="SHE38753.1"/>
    </source>
</evidence>
<comment type="pathway">
    <text evidence="7">Amino-acid degradation; L-histidine degradation into L-glutamate; N-formimidoyl-L-glutamate from L-histidine: step 3/3.</text>
</comment>